<gene>
    <name evidence="1" type="ORF">LY28_00520</name>
</gene>
<evidence type="ECO:0000313" key="1">
    <source>
        <dbReference type="EMBL" id="PYG89920.1"/>
    </source>
</evidence>
<name>A0A318XP56_9FIRM</name>
<reference evidence="1 2" key="1">
    <citation type="submission" date="2018-06" db="EMBL/GenBank/DDBJ databases">
        <title>Genomic Encyclopedia of Type Strains, Phase I: the one thousand microbial genomes (KMG-I) project.</title>
        <authorList>
            <person name="Kyrpides N."/>
        </authorList>
    </citation>
    <scope>NUCLEOTIDE SEQUENCE [LARGE SCALE GENOMIC DNA]</scope>
    <source>
        <strain evidence="1 2">DSM 19573</strain>
    </source>
</reference>
<dbReference type="RefSeq" id="WP_165835468.1">
    <property type="nucleotide sequence ID" value="NZ_QKMR01000002.1"/>
</dbReference>
<sequence>MDETEKRKKSTVLNESDRKVLYKYANHCSEKPVQLAGVENCNTLNNKIRNTNKEY</sequence>
<dbReference type="EMBL" id="QKMR01000002">
    <property type="protein sequence ID" value="PYG89920.1"/>
    <property type="molecule type" value="Genomic_DNA"/>
</dbReference>
<dbReference type="AlphaFoldDB" id="A0A318XP56"/>
<protein>
    <submittedName>
        <fullName evidence="1">Uncharacterized protein</fullName>
    </submittedName>
</protein>
<comment type="caution">
    <text evidence="1">The sequence shown here is derived from an EMBL/GenBank/DDBJ whole genome shotgun (WGS) entry which is preliminary data.</text>
</comment>
<dbReference type="Proteomes" id="UP000248132">
    <property type="component" value="Unassembled WGS sequence"/>
</dbReference>
<proteinExistence type="predicted"/>
<keyword evidence="2" id="KW-1185">Reference proteome</keyword>
<accession>A0A318XP56</accession>
<organism evidence="1 2">
    <name type="scientific">Ruminiclostridium sufflavum DSM 19573</name>
    <dbReference type="NCBI Taxonomy" id="1121337"/>
    <lineage>
        <taxon>Bacteria</taxon>
        <taxon>Bacillati</taxon>
        <taxon>Bacillota</taxon>
        <taxon>Clostridia</taxon>
        <taxon>Eubacteriales</taxon>
        <taxon>Oscillospiraceae</taxon>
        <taxon>Ruminiclostridium</taxon>
    </lineage>
</organism>
<evidence type="ECO:0000313" key="2">
    <source>
        <dbReference type="Proteomes" id="UP000248132"/>
    </source>
</evidence>